<feature type="region of interest" description="Disordered" evidence="8">
    <location>
        <begin position="78"/>
        <end position="101"/>
    </location>
</feature>
<comment type="similarity">
    <text evidence="2">Belongs to the GLUTAMINE DUMPER 1 (TC 9.B.60) family.</text>
</comment>
<protein>
    <submittedName>
        <fullName evidence="10">Uncharacterized protein</fullName>
    </submittedName>
</protein>
<evidence type="ECO:0000313" key="10">
    <source>
        <dbReference type="EMBL" id="MED6133636.1"/>
    </source>
</evidence>
<keyword evidence="7 9" id="KW-0472">Membrane</keyword>
<organism evidence="10 11">
    <name type="scientific">Stylosanthes scabra</name>
    <dbReference type="NCBI Taxonomy" id="79078"/>
    <lineage>
        <taxon>Eukaryota</taxon>
        <taxon>Viridiplantae</taxon>
        <taxon>Streptophyta</taxon>
        <taxon>Embryophyta</taxon>
        <taxon>Tracheophyta</taxon>
        <taxon>Spermatophyta</taxon>
        <taxon>Magnoliopsida</taxon>
        <taxon>eudicotyledons</taxon>
        <taxon>Gunneridae</taxon>
        <taxon>Pentapetalae</taxon>
        <taxon>rosids</taxon>
        <taxon>fabids</taxon>
        <taxon>Fabales</taxon>
        <taxon>Fabaceae</taxon>
        <taxon>Papilionoideae</taxon>
        <taxon>50 kb inversion clade</taxon>
        <taxon>dalbergioids sensu lato</taxon>
        <taxon>Dalbergieae</taxon>
        <taxon>Pterocarpus clade</taxon>
        <taxon>Stylosanthes</taxon>
    </lineage>
</organism>
<keyword evidence="5" id="KW-0029">Amino-acid transport</keyword>
<dbReference type="PANTHER" id="PTHR33228:SF49">
    <property type="entry name" value="PROTEIN GLUTAMINE DUMPER 5"/>
    <property type="match status" value="1"/>
</dbReference>
<keyword evidence="11" id="KW-1185">Reference proteome</keyword>
<comment type="subcellular location">
    <subcellularLocation>
        <location evidence="1">Membrane</location>
        <topology evidence="1">Single-pass membrane protein</topology>
    </subcellularLocation>
</comment>
<dbReference type="EMBL" id="JASCZI010060539">
    <property type="protein sequence ID" value="MED6133636.1"/>
    <property type="molecule type" value="Genomic_DNA"/>
</dbReference>
<keyword evidence="6 9" id="KW-1133">Transmembrane helix</keyword>
<keyword evidence="3" id="KW-0813">Transport</keyword>
<name>A0ABU6SBM0_9FABA</name>
<dbReference type="Proteomes" id="UP001341840">
    <property type="component" value="Unassembled WGS sequence"/>
</dbReference>
<proteinExistence type="inferred from homology"/>
<reference evidence="10 11" key="1">
    <citation type="journal article" date="2023" name="Plants (Basel)">
        <title>Bridging the Gap: Combining Genomics and Transcriptomics Approaches to Understand Stylosanthes scabra, an Orphan Legume from the Brazilian Caatinga.</title>
        <authorList>
            <person name="Ferreira-Neto J.R.C."/>
            <person name="da Silva M.D."/>
            <person name="Binneck E."/>
            <person name="de Melo N.F."/>
            <person name="da Silva R.H."/>
            <person name="de Melo A.L.T.M."/>
            <person name="Pandolfi V."/>
            <person name="Bustamante F.O."/>
            <person name="Brasileiro-Vidal A.C."/>
            <person name="Benko-Iseppon A.M."/>
        </authorList>
    </citation>
    <scope>NUCLEOTIDE SEQUENCE [LARGE SCALE GENOMIC DNA]</scope>
    <source>
        <tissue evidence="10">Leaves</tissue>
    </source>
</reference>
<dbReference type="InterPro" id="IPR040359">
    <property type="entry name" value="GDU"/>
</dbReference>
<dbReference type="PANTHER" id="PTHR33228">
    <property type="entry name" value="PROTEIN GLUTAMINE DUMPER 4-RELATED"/>
    <property type="match status" value="1"/>
</dbReference>
<sequence>MRAISKTSTTTTTTLAPMATLTKIGITNTHSHSSPWNTPIPYLFGGLAAMLGLIAFALLMLACSYYWKLFVQIQNREQNGDNNNNNVGDLEKECDETQRNEPSKAYEEKVLVIMAGNEKPTFLATPVFPNYGKQLICQDCGSKIEDSEVSNNQEVSEKDIINKDNVVVHIAAASTNLAQENQDSQQNQEENQ</sequence>
<evidence type="ECO:0000256" key="5">
    <source>
        <dbReference type="ARBA" id="ARBA00022970"/>
    </source>
</evidence>
<evidence type="ECO:0000256" key="7">
    <source>
        <dbReference type="ARBA" id="ARBA00023136"/>
    </source>
</evidence>
<evidence type="ECO:0000256" key="8">
    <source>
        <dbReference type="SAM" id="MobiDB-lite"/>
    </source>
</evidence>
<evidence type="ECO:0000256" key="9">
    <source>
        <dbReference type="SAM" id="Phobius"/>
    </source>
</evidence>
<gene>
    <name evidence="10" type="ORF">PIB30_030031</name>
</gene>
<evidence type="ECO:0000256" key="3">
    <source>
        <dbReference type="ARBA" id="ARBA00022448"/>
    </source>
</evidence>
<evidence type="ECO:0000313" key="11">
    <source>
        <dbReference type="Proteomes" id="UP001341840"/>
    </source>
</evidence>
<evidence type="ECO:0000256" key="1">
    <source>
        <dbReference type="ARBA" id="ARBA00004167"/>
    </source>
</evidence>
<evidence type="ECO:0000256" key="6">
    <source>
        <dbReference type="ARBA" id="ARBA00022989"/>
    </source>
</evidence>
<evidence type="ECO:0000256" key="2">
    <source>
        <dbReference type="ARBA" id="ARBA00009977"/>
    </source>
</evidence>
<keyword evidence="4 9" id="KW-0812">Transmembrane</keyword>
<comment type="caution">
    <text evidence="10">The sequence shown here is derived from an EMBL/GenBank/DDBJ whole genome shotgun (WGS) entry which is preliminary data.</text>
</comment>
<feature type="transmembrane region" description="Helical" evidence="9">
    <location>
        <begin position="42"/>
        <end position="67"/>
    </location>
</feature>
<evidence type="ECO:0000256" key="4">
    <source>
        <dbReference type="ARBA" id="ARBA00022692"/>
    </source>
</evidence>
<feature type="compositionally biased region" description="Basic and acidic residues" evidence="8">
    <location>
        <begin position="89"/>
        <end position="101"/>
    </location>
</feature>
<accession>A0ABU6SBM0</accession>